<evidence type="ECO:0000313" key="28">
    <source>
        <dbReference type="Proteomes" id="UP000015105"/>
    </source>
</evidence>
<dbReference type="InterPro" id="IPR011009">
    <property type="entry name" value="Kinase-like_dom_sf"/>
</dbReference>
<keyword evidence="8" id="KW-0433">Leucine-rich repeat</keyword>
<dbReference type="FunFam" id="3.30.200.20:FF:000432">
    <property type="entry name" value="LRR receptor-like serine/threonine-protein kinase EFR"/>
    <property type="match status" value="1"/>
</dbReference>
<evidence type="ECO:0000256" key="21">
    <source>
        <dbReference type="ARBA" id="ARBA00048679"/>
    </source>
</evidence>
<keyword evidence="5" id="KW-1003">Cell membrane</keyword>
<dbReference type="SUPFAM" id="SSF52058">
    <property type="entry name" value="L domain-like"/>
    <property type="match status" value="2"/>
</dbReference>
<evidence type="ECO:0000256" key="1">
    <source>
        <dbReference type="ARBA" id="ARBA00004162"/>
    </source>
</evidence>
<evidence type="ECO:0000256" key="22">
    <source>
        <dbReference type="ARBA" id="ARBA00054320"/>
    </source>
</evidence>
<dbReference type="Pfam" id="PF00069">
    <property type="entry name" value="Pkinase"/>
    <property type="match status" value="1"/>
</dbReference>
<dbReference type="PROSITE" id="PS51450">
    <property type="entry name" value="LRR"/>
    <property type="match status" value="1"/>
</dbReference>
<accession>A0A453AGK0</accession>
<dbReference type="Gene3D" id="3.80.10.10">
    <property type="entry name" value="Ribonuclease Inhibitor"/>
    <property type="match status" value="4"/>
</dbReference>
<feature type="domain" description="Protein kinase" evidence="26">
    <location>
        <begin position="595"/>
        <end position="889"/>
    </location>
</feature>
<evidence type="ECO:0000256" key="7">
    <source>
        <dbReference type="ARBA" id="ARBA00022553"/>
    </source>
</evidence>
<dbReference type="FunFam" id="3.80.10.10:FF:000288">
    <property type="entry name" value="LRR receptor-like serine/threonine-protein kinase EFR"/>
    <property type="match status" value="1"/>
</dbReference>
<evidence type="ECO:0000256" key="14">
    <source>
        <dbReference type="ARBA" id="ARBA00022777"/>
    </source>
</evidence>
<dbReference type="InterPro" id="IPR003591">
    <property type="entry name" value="Leu-rich_rpt_typical-subtyp"/>
</dbReference>
<evidence type="ECO:0000256" key="6">
    <source>
        <dbReference type="ARBA" id="ARBA00022527"/>
    </source>
</evidence>
<evidence type="ECO:0000256" key="24">
    <source>
        <dbReference type="ARBA" id="ARBA00072040"/>
    </source>
</evidence>
<sequence>NKLSGSVPEEIGELRSLQTLMLAGNRLSGTIPLSLANSSSLSEIILSRNDLSGVIPATLFNSSKLVAVDLRSNALSGPIPHFQKMGPLQFLSLTGNLLSGTVPASLGNVSSLRSLLLAQNILIGSIPETLGQISNLTTLDLSYNNFSGYVPATLYNVSSLTLFSLGSNNFIGQIPSKIGHSLPNLQTLLMGGNRFRGPIPDSLTNMSKLQVLDLSSNLLTGVVPSLGSLANLSVLLLGDNKLEADNWAFLTSLTNCTQLLILSVDGNILNGSLPKAVGKLSTKLQRLSFGRNQISGNIPAEIGKLVSLALLDMGQNMLSGQIPPSVGNLSNLFILELSRNRLSGQIPSTVGYLPQLGQFYLDDNSLSGNIPATIGQCKSLDMLNLSVNNLDGSIPRELLNISSLSLGLDLSNNNLDGPVPREVGNLINLGLLNVSNNKLSGSLPSELGMCIRLTSLQIESNMLSGIIPQSLAALRGLDQIDLSDNNLTGPIPTGGIFRNSTKVSLQGNKGLCETAAAIFGLPICPTTSPTTSSTKRKINTRLLLIIAPAVTIALFSLLCVVVTVMKGTKAQPSESFKETMKRVSYGDILKATNWFSPVNRISSSHTASVYIGRFEFETDLVAIKVFHLSEQGSRNSFFSECEVLKHTRHRNLAQAITLCSTVDFEGDEFKAIVYEFMANGSLDMWIHPRVGSSRRLLSLGQRISIAADVASALDYMHDQLTPPLIHCDLKPSNVLLDYDMTSRIGDFGSAKFLSSSSGRPEGFIGIGGTIGYIAPEYGMGCKVSTGGDVYGFGVLLLEMLTAMRPTDTQCGNALSLHKYVDRAFPERIAEVIDPHMPSEEDEAAASVRMQNYIIPLVSIGLMCTMESPKDRPGMHDVCAKIVAIKEAFVETL</sequence>
<proteinExistence type="predicted"/>
<evidence type="ECO:0000256" key="9">
    <source>
        <dbReference type="ARBA" id="ARBA00022679"/>
    </source>
</evidence>
<evidence type="ECO:0000256" key="11">
    <source>
        <dbReference type="ARBA" id="ARBA00022729"/>
    </source>
</evidence>
<keyword evidence="17 25" id="KW-0472">Membrane</keyword>
<evidence type="ECO:0000256" key="25">
    <source>
        <dbReference type="SAM" id="Phobius"/>
    </source>
</evidence>
<keyword evidence="9" id="KW-0808">Transferase</keyword>
<comment type="function">
    <text evidence="23">The processed protein kinase Xa21 chain released by protein cleavage after X.oryzae pv. oryzae protein Ax21 detection translocates into the nucleus where it can bind and regulate WRKY62, a transcription factor. Confers resistance to the bacterial pathogen X.oryzae pv. oryzae (Xoo).</text>
</comment>
<reference evidence="27" key="4">
    <citation type="submission" date="2019-03" db="UniProtKB">
        <authorList>
            <consortium name="EnsemblPlants"/>
        </authorList>
    </citation>
    <scope>IDENTIFICATION</scope>
</reference>
<evidence type="ECO:0000256" key="19">
    <source>
        <dbReference type="ARBA" id="ARBA00023180"/>
    </source>
</evidence>
<evidence type="ECO:0000256" key="10">
    <source>
        <dbReference type="ARBA" id="ARBA00022692"/>
    </source>
</evidence>
<dbReference type="SMART" id="SM00369">
    <property type="entry name" value="LRR_TYP"/>
    <property type="match status" value="8"/>
</dbReference>
<evidence type="ECO:0000256" key="23">
    <source>
        <dbReference type="ARBA" id="ARBA00056628"/>
    </source>
</evidence>
<keyword evidence="18" id="KW-0675">Receptor</keyword>
<evidence type="ECO:0000256" key="15">
    <source>
        <dbReference type="ARBA" id="ARBA00022840"/>
    </source>
</evidence>
<evidence type="ECO:0000256" key="2">
    <source>
        <dbReference type="ARBA" id="ARBA00004389"/>
    </source>
</evidence>
<dbReference type="GO" id="GO:0005789">
    <property type="term" value="C:endoplasmic reticulum membrane"/>
    <property type="evidence" value="ECO:0007669"/>
    <property type="project" value="UniProtKB-SubCell"/>
</dbReference>
<evidence type="ECO:0000256" key="5">
    <source>
        <dbReference type="ARBA" id="ARBA00022475"/>
    </source>
</evidence>
<reference evidence="27" key="5">
    <citation type="journal article" date="2021" name="G3 (Bethesda)">
        <title>Aegilops tauschii genome assembly Aet v5.0 features greater sequence contiguity and improved annotation.</title>
        <authorList>
            <person name="Wang L."/>
            <person name="Zhu T."/>
            <person name="Rodriguez J.C."/>
            <person name="Deal K.R."/>
            <person name="Dubcovsky J."/>
            <person name="McGuire P.E."/>
            <person name="Lux T."/>
            <person name="Spannagl M."/>
            <person name="Mayer K.F.X."/>
            <person name="Baldrich P."/>
            <person name="Meyers B.C."/>
            <person name="Huo N."/>
            <person name="Gu Y.Q."/>
            <person name="Zhou H."/>
            <person name="Devos K.M."/>
            <person name="Bennetzen J.L."/>
            <person name="Unver T."/>
            <person name="Budak H."/>
            <person name="Gulick P.J."/>
            <person name="Galiba G."/>
            <person name="Kalapos B."/>
            <person name="Nelson D.R."/>
            <person name="Li P."/>
            <person name="You F.M."/>
            <person name="Luo M.C."/>
            <person name="Dvorak J."/>
        </authorList>
    </citation>
    <scope>NUCLEOTIDE SEQUENCE [LARGE SCALE GENOMIC DNA]</scope>
    <source>
        <strain evidence="27">cv. AL8/78</strain>
    </source>
</reference>
<keyword evidence="14" id="KW-0418">Kinase</keyword>
<keyword evidence="28" id="KW-1185">Reference proteome</keyword>
<keyword evidence="15" id="KW-0067">ATP-binding</keyword>
<evidence type="ECO:0000256" key="17">
    <source>
        <dbReference type="ARBA" id="ARBA00023136"/>
    </source>
</evidence>
<dbReference type="FunFam" id="3.80.10.10:FF:000041">
    <property type="entry name" value="LRR receptor-like serine/threonine-protein kinase ERECTA"/>
    <property type="match status" value="1"/>
</dbReference>
<keyword evidence="6" id="KW-0723">Serine/threonine-protein kinase</keyword>
<dbReference type="InterPro" id="IPR032675">
    <property type="entry name" value="LRR_dom_sf"/>
</dbReference>
<comment type="catalytic activity">
    <reaction evidence="21">
        <text>L-seryl-[protein] + ATP = O-phospho-L-seryl-[protein] + ADP + H(+)</text>
        <dbReference type="Rhea" id="RHEA:17989"/>
        <dbReference type="Rhea" id="RHEA-COMP:9863"/>
        <dbReference type="Rhea" id="RHEA-COMP:11604"/>
        <dbReference type="ChEBI" id="CHEBI:15378"/>
        <dbReference type="ChEBI" id="CHEBI:29999"/>
        <dbReference type="ChEBI" id="CHEBI:30616"/>
        <dbReference type="ChEBI" id="CHEBI:83421"/>
        <dbReference type="ChEBI" id="CHEBI:456216"/>
        <dbReference type="EC" id="2.7.11.1"/>
    </reaction>
</comment>
<comment type="catalytic activity">
    <reaction evidence="20">
        <text>L-threonyl-[protein] + ATP = O-phospho-L-threonyl-[protein] + ADP + H(+)</text>
        <dbReference type="Rhea" id="RHEA:46608"/>
        <dbReference type="Rhea" id="RHEA-COMP:11060"/>
        <dbReference type="Rhea" id="RHEA-COMP:11605"/>
        <dbReference type="ChEBI" id="CHEBI:15378"/>
        <dbReference type="ChEBI" id="CHEBI:30013"/>
        <dbReference type="ChEBI" id="CHEBI:30616"/>
        <dbReference type="ChEBI" id="CHEBI:61977"/>
        <dbReference type="ChEBI" id="CHEBI:456216"/>
        <dbReference type="EC" id="2.7.11.1"/>
    </reaction>
</comment>
<comment type="subcellular location">
    <subcellularLocation>
        <location evidence="1">Cell membrane</location>
        <topology evidence="1">Single-pass membrane protein</topology>
    </subcellularLocation>
    <subcellularLocation>
        <location evidence="2">Endoplasmic reticulum membrane</location>
        <topology evidence="2">Single-pass membrane protein</topology>
    </subcellularLocation>
    <subcellularLocation>
        <location evidence="3">Membrane</location>
        <topology evidence="3">Single-pass type I membrane protein</topology>
    </subcellularLocation>
</comment>
<dbReference type="Pfam" id="PF13855">
    <property type="entry name" value="LRR_8"/>
    <property type="match status" value="1"/>
</dbReference>
<evidence type="ECO:0000256" key="8">
    <source>
        <dbReference type="ARBA" id="ARBA00022614"/>
    </source>
</evidence>
<keyword evidence="16 25" id="KW-1133">Transmembrane helix</keyword>
<evidence type="ECO:0000256" key="16">
    <source>
        <dbReference type="ARBA" id="ARBA00022989"/>
    </source>
</evidence>
<keyword evidence="11" id="KW-0732">Signal</keyword>
<reference evidence="28" key="2">
    <citation type="journal article" date="2017" name="Nat. Plants">
        <title>The Aegilops tauschii genome reveals multiple impacts of transposons.</title>
        <authorList>
            <person name="Zhao G."/>
            <person name="Zou C."/>
            <person name="Li K."/>
            <person name="Wang K."/>
            <person name="Li T."/>
            <person name="Gao L."/>
            <person name="Zhang X."/>
            <person name="Wang H."/>
            <person name="Yang Z."/>
            <person name="Liu X."/>
            <person name="Jiang W."/>
            <person name="Mao L."/>
            <person name="Kong X."/>
            <person name="Jiao Y."/>
            <person name="Jia J."/>
        </authorList>
    </citation>
    <scope>NUCLEOTIDE SEQUENCE [LARGE SCALE GENOMIC DNA]</scope>
    <source>
        <strain evidence="28">cv. AL8/78</strain>
    </source>
</reference>
<evidence type="ECO:0000256" key="20">
    <source>
        <dbReference type="ARBA" id="ARBA00047899"/>
    </source>
</evidence>
<dbReference type="InterPro" id="IPR000719">
    <property type="entry name" value="Prot_kinase_dom"/>
</dbReference>
<dbReference type="EC" id="2.7.11.1" evidence="4"/>
<reference evidence="27" key="3">
    <citation type="journal article" date="2017" name="Nature">
        <title>Genome sequence of the progenitor of the wheat D genome Aegilops tauschii.</title>
        <authorList>
            <person name="Luo M.C."/>
            <person name="Gu Y.Q."/>
            <person name="Puiu D."/>
            <person name="Wang H."/>
            <person name="Twardziok S.O."/>
            <person name="Deal K.R."/>
            <person name="Huo N."/>
            <person name="Zhu T."/>
            <person name="Wang L."/>
            <person name="Wang Y."/>
            <person name="McGuire P.E."/>
            <person name="Liu S."/>
            <person name="Long H."/>
            <person name="Ramasamy R.K."/>
            <person name="Rodriguez J.C."/>
            <person name="Van S.L."/>
            <person name="Yuan L."/>
            <person name="Wang Z."/>
            <person name="Xia Z."/>
            <person name="Xiao L."/>
            <person name="Anderson O.D."/>
            <person name="Ouyang S."/>
            <person name="Liang Y."/>
            <person name="Zimin A.V."/>
            <person name="Pertea G."/>
            <person name="Qi P."/>
            <person name="Bennetzen J.L."/>
            <person name="Dai X."/>
            <person name="Dawson M.W."/>
            <person name="Muller H.G."/>
            <person name="Kugler K."/>
            <person name="Rivarola-Duarte L."/>
            <person name="Spannagl M."/>
            <person name="Mayer K.F.X."/>
            <person name="Lu F.H."/>
            <person name="Bevan M.W."/>
            <person name="Leroy P."/>
            <person name="Li P."/>
            <person name="You F.M."/>
            <person name="Sun Q."/>
            <person name="Liu Z."/>
            <person name="Lyons E."/>
            <person name="Wicker T."/>
            <person name="Salzberg S.L."/>
            <person name="Devos K.M."/>
            <person name="Dvorak J."/>
        </authorList>
    </citation>
    <scope>NUCLEOTIDE SEQUENCE [LARGE SCALE GENOMIC DNA]</scope>
    <source>
        <strain evidence="27">cv. AL8/78</strain>
    </source>
</reference>
<keyword evidence="7" id="KW-0597">Phosphoprotein</keyword>
<dbReference type="FunFam" id="3.80.10.10:FF:001158">
    <property type="entry name" value="Leucine-rich repeat protein kinase family protein"/>
    <property type="match status" value="1"/>
</dbReference>
<evidence type="ECO:0000256" key="3">
    <source>
        <dbReference type="ARBA" id="ARBA00004479"/>
    </source>
</evidence>
<dbReference type="Gene3D" id="3.30.200.20">
    <property type="entry name" value="Phosphorylase Kinase, domain 1"/>
    <property type="match status" value="1"/>
</dbReference>
<dbReference type="AlphaFoldDB" id="A0A453AGK0"/>
<name>A0A453AGK0_AEGTS</name>
<dbReference type="PANTHER" id="PTHR27008:SF458">
    <property type="entry name" value="OS04G0227200 PROTEIN"/>
    <property type="match status" value="1"/>
</dbReference>
<comment type="function">
    <text evidence="22">Receptor kinase that detects X.oryzae pv. oryzae protein Ax21 to promote innate immunity. Following X.oryzae pv. oryzae protein Ax21 detection, undergoes cleavage, releasing the processed protein kinase Xa21 chain.</text>
</comment>
<dbReference type="SUPFAM" id="SSF56112">
    <property type="entry name" value="Protein kinase-like (PK-like)"/>
    <property type="match status" value="1"/>
</dbReference>
<dbReference type="Pfam" id="PF00560">
    <property type="entry name" value="LRR_1"/>
    <property type="match status" value="7"/>
</dbReference>
<dbReference type="Gene3D" id="1.10.510.10">
    <property type="entry name" value="Transferase(Phosphotransferase) domain 1"/>
    <property type="match status" value="1"/>
</dbReference>
<dbReference type="FunFam" id="1.10.510.10:FF:000358">
    <property type="entry name" value="Putative leucine-rich repeat receptor-like serine/threonine-protein kinase"/>
    <property type="match status" value="1"/>
</dbReference>
<evidence type="ECO:0000256" key="12">
    <source>
        <dbReference type="ARBA" id="ARBA00022737"/>
    </source>
</evidence>
<keyword evidence="13" id="KW-0547">Nucleotide-binding</keyword>
<keyword evidence="12" id="KW-0677">Repeat</keyword>
<evidence type="ECO:0000256" key="13">
    <source>
        <dbReference type="ARBA" id="ARBA00022741"/>
    </source>
</evidence>
<organism evidence="27 28">
    <name type="scientific">Aegilops tauschii subsp. strangulata</name>
    <name type="common">Goatgrass</name>
    <dbReference type="NCBI Taxonomy" id="200361"/>
    <lineage>
        <taxon>Eukaryota</taxon>
        <taxon>Viridiplantae</taxon>
        <taxon>Streptophyta</taxon>
        <taxon>Embryophyta</taxon>
        <taxon>Tracheophyta</taxon>
        <taxon>Spermatophyta</taxon>
        <taxon>Magnoliopsida</taxon>
        <taxon>Liliopsida</taxon>
        <taxon>Poales</taxon>
        <taxon>Poaceae</taxon>
        <taxon>BOP clade</taxon>
        <taxon>Pooideae</taxon>
        <taxon>Triticodae</taxon>
        <taxon>Triticeae</taxon>
        <taxon>Triticinae</taxon>
        <taxon>Aegilops</taxon>
    </lineage>
</organism>
<dbReference type="GO" id="GO:0005886">
    <property type="term" value="C:plasma membrane"/>
    <property type="evidence" value="ECO:0007669"/>
    <property type="project" value="UniProtKB-SubCell"/>
</dbReference>
<evidence type="ECO:0000259" key="26">
    <source>
        <dbReference type="PROSITE" id="PS50011"/>
    </source>
</evidence>
<dbReference type="PROSITE" id="PS50011">
    <property type="entry name" value="PROTEIN_KINASE_DOM"/>
    <property type="match status" value="1"/>
</dbReference>
<dbReference type="Proteomes" id="UP000015105">
    <property type="component" value="Chromosome 2D"/>
</dbReference>
<protein>
    <recommendedName>
        <fullName evidence="24">Receptor kinase-like protein Xa21</fullName>
        <ecNumber evidence="4">2.7.11.1</ecNumber>
    </recommendedName>
</protein>
<dbReference type="EnsemblPlants" id="AET2Gv20125400.13">
    <property type="protein sequence ID" value="AET2Gv20125400.13"/>
    <property type="gene ID" value="AET2Gv20125400"/>
</dbReference>
<dbReference type="InterPro" id="IPR051809">
    <property type="entry name" value="Plant_receptor-like_S/T_kinase"/>
</dbReference>
<keyword evidence="10 25" id="KW-0812">Transmembrane</keyword>
<dbReference type="InterPro" id="IPR008271">
    <property type="entry name" value="Ser/Thr_kinase_AS"/>
</dbReference>
<dbReference type="Gramene" id="AET2Gv20125400.13">
    <property type="protein sequence ID" value="AET2Gv20125400.13"/>
    <property type="gene ID" value="AET2Gv20125400"/>
</dbReference>
<evidence type="ECO:0000313" key="27">
    <source>
        <dbReference type="EnsemblPlants" id="AET2Gv20125400.13"/>
    </source>
</evidence>
<evidence type="ECO:0000256" key="18">
    <source>
        <dbReference type="ARBA" id="ARBA00023170"/>
    </source>
</evidence>
<evidence type="ECO:0000256" key="4">
    <source>
        <dbReference type="ARBA" id="ARBA00012513"/>
    </source>
</evidence>
<dbReference type="InterPro" id="IPR001611">
    <property type="entry name" value="Leu-rich_rpt"/>
</dbReference>
<keyword evidence="19" id="KW-0325">Glycoprotein</keyword>
<dbReference type="PROSITE" id="PS00108">
    <property type="entry name" value="PROTEIN_KINASE_ST"/>
    <property type="match status" value="1"/>
</dbReference>
<feature type="transmembrane region" description="Helical" evidence="25">
    <location>
        <begin position="542"/>
        <end position="565"/>
    </location>
</feature>
<dbReference type="PANTHER" id="PTHR27008">
    <property type="entry name" value="OS04G0122200 PROTEIN"/>
    <property type="match status" value="1"/>
</dbReference>
<dbReference type="GO" id="GO:0005524">
    <property type="term" value="F:ATP binding"/>
    <property type="evidence" value="ECO:0007669"/>
    <property type="project" value="UniProtKB-KW"/>
</dbReference>
<reference evidence="28" key="1">
    <citation type="journal article" date="2014" name="Science">
        <title>Ancient hybridizations among the ancestral genomes of bread wheat.</title>
        <authorList>
            <consortium name="International Wheat Genome Sequencing Consortium,"/>
            <person name="Marcussen T."/>
            <person name="Sandve S.R."/>
            <person name="Heier L."/>
            <person name="Spannagl M."/>
            <person name="Pfeifer M."/>
            <person name="Jakobsen K.S."/>
            <person name="Wulff B.B."/>
            <person name="Steuernagel B."/>
            <person name="Mayer K.F."/>
            <person name="Olsen O.A."/>
        </authorList>
    </citation>
    <scope>NUCLEOTIDE SEQUENCE [LARGE SCALE GENOMIC DNA]</scope>
    <source>
        <strain evidence="28">cv. AL8/78</strain>
    </source>
</reference>
<dbReference type="SMART" id="SM00220">
    <property type="entry name" value="S_TKc"/>
    <property type="match status" value="1"/>
</dbReference>
<dbReference type="GO" id="GO:0004674">
    <property type="term" value="F:protein serine/threonine kinase activity"/>
    <property type="evidence" value="ECO:0007669"/>
    <property type="project" value="UniProtKB-KW"/>
</dbReference>